<dbReference type="AlphaFoldDB" id="A0A069PTL1"/>
<evidence type="ECO:0000313" key="2">
    <source>
        <dbReference type="Proteomes" id="UP000027466"/>
    </source>
</evidence>
<name>A0A069PTL1_9BURK</name>
<evidence type="ECO:0000313" key="1">
    <source>
        <dbReference type="EMBL" id="KDR40616.1"/>
    </source>
</evidence>
<organism evidence="1 2">
    <name type="scientific">Caballeronia glathei</name>
    <dbReference type="NCBI Taxonomy" id="60547"/>
    <lineage>
        <taxon>Bacteria</taxon>
        <taxon>Pseudomonadati</taxon>
        <taxon>Pseudomonadota</taxon>
        <taxon>Betaproteobacteria</taxon>
        <taxon>Burkholderiales</taxon>
        <taxon>Burkholderiaceae</taxon>
        <taxon>Caballeronia</taxon>
    </lineage>
</organism>
<keyword evidence="2" id="KW-1185">Reference proteome</keyword>
<sequence>MPRQEIELFDWRILQTSAGTCHFVGCRTTHGRGRVSSEIVMFDRDFLHGTTRSGNVYKLEGPSAVSVAADAVWRQWCTKNSVESWTDVTCEWLSNAVCGEIEQSTRDDESEHNGSAS</sequence>
<dbReference type="EMBL" id="JFHC01000038">
    <property type="protein sequence ID" value="KDR40616.1"/>
    <property type="molecule type" value="Genomic_DNA"/>
</dbReference>
<reference evidence="1 2" key="1">
    <citation type="submission" date="2014-03" db="EMBL/GenBank/DDBJ databases">
        <title>Draft Genome Sequences of Four Burkholderia Strains.</title>
        <authorList>
            <person name="Liu X.Y."/>
            <person name="Li C.X."/>
            <person name="Xu J.H."/>
        </authorList>
    </citation>
    <scope>NUCLEOTIDE SEQUENCE [LARGE SCALE GENOMIC DNA]</scope>
    <source>
        <strain evidence="1 2">DSM 50014</strain>
    </source>
</reference>
<proteinExistence type="predicted"/>
<protein>
    <submittedName>
        <fullName evidence="1">Uncharacterized protein</fullName>
    </submittedName>
</protein>
<comment type="caution">
    <text evidence="1">The sequence shown here is derived from an EMBL/GenBank/DDBJ whole genome shotgun (WGS) entry which is preliminary data.</text>
</comment>
<gene>
    <name evidence="1" type="ORF">BG61_24045</name>
</gene>
<accession>A0A069PTL1</accession>
<dbReference type="Proteomes" id="UP000027466">
    <property type="component" value="Unassembled WGS sequence"/>
</dbReference>